<dbReference type="AlphaFoldDB" id="A0AAZ1XSR2"/>
<dbReference type="PANTHER" id="PTHR15503:SF22">
    <property type="entry name" value="TRANSPOSON TY3-I GAG POLYPROTEIN"/>
    <property type="match status" value="1"/>
</dbReference>
<reference evidence="4" key="3">
    <citation type="submission" date="2025-09" db="UniProtKB">
        <authorList>
            <consortium name="Ensembl"/>
        </authorList>
    </citation>
    <scope>IDENTIFICATION</scope>
</reference>
<feature type="compositionally biased region" description="Low complexity" evidence="2">
    <location>
        <begin position="70"/>
        <end position="79"/>
    </location>
</feature>
<feature type="compositionally biased region" description="Low complexity" evidence="2">
    <location>
        <begin position="265"/>
        <end position="282"/>
    </location>
</feature>
<keyword evidence="1" id="KW-0479">Metal-binding</keyword>
<evidence type="ECO:0000313" key="4">
    <source>
        <dbReference type="Ensembl" id="ENSOABP00000070618.1"/>
    </source>
</evidence>
<dbReference type="InterPro" id="IPR005162">
    <property type="entry name" value="Retrotrans_gag_dom"/>
</dbReference>
<dbReference type="InterPro" id="IPR032567">
    <property type="entry name" value="RTL1-rel"/>
</dbReference>
<reference evidence="5" key="1">
    <citation type="submission" date="2020-03" db="EMBL/GenBank/DDBJ databases">
        <title>Evolution of repeat sequences and sex chromosomes of tilapia species revealed by chromosome-level genomes.</title>
        <authorList>
            <person name="Xu L."/>
            <person name="Tao W."/>
            <person name="Wang D."/>
            <person name="Zhou Q."/>
        </authorList>
    </citation>
    <scope>NUCLEOTIDE SEQUENCE [LARGE SCALE GENOMIC DNA]</scope>
    <source>
        <strain evidence="5">Israel</strain>
    </source>
</reference>
<protein>
    <recommendedName>
        <fullName evidence="3">CCHC-type domain-containing protein</fullName>
    </recommendedName>
</protein>
<dbReference type="Proteomes" id="UP000472276">
    <property type="component" value="Unassembled WGS sequence"/>
</dbReference>
<evidence type="ECO:0000259" key="3">
    <source>
        <dbReference type="PROSITE" id="PS50158"/>
    </source>
</evidence>
<name>A0AAZ1XSR2_OREAU</name>
<keyword evidence="1" id="KW-0862">Zinc</keyword>
<evidence type="ECO:0000313" key="5">
    <source>
        <dbReference type="Proteomes" id="UP000472276"/>
    </source>
</evidence>
<organism evidence="4 5">
    <name type="scientific">Oreochromis aureus</name>
    <name type="common">Israeli tilapia</name>
    <name type="synonym">Chromis aureus</name>
    <dbReference type="NCBI Taxonomy" id="47969"/>
    <lineage>
        <taxon>Eukaryota</taxon>
        <taxon>Metazoa</taxon>
        <taxon>Chordata</taxon>
        <taxon>Craniata</taxon>
        <taxon>Vertebrata</taxon>
        <taxon>Euteleostomi</taxon>
        <taxon>Actinopterygii</taxon>
        <taxon>Neopterygii</taxon>
        <taxon>Teleostei</taxon>
        <taxon>Neoteleostei</taxon>
        <taxon>Acanthomorphata</taxon>
        <taxon>Ovalentaria</taxon>
        <taxon>Cichlomorphae</taxon>
        <taxon>Cichliformes</taxon>
        <taxon>Cichlidae</taxon>
        <taxon>African cichlids</taxon>
        <taxon>Pseudocrenilabrinae</taxon>
        <taxon>Oreochromini</taxon>
        <taxon>Oreochromis</taxon>
    </lineage>
</organism>
<proteinExistence type="predicted"/>
<keyword evidence="1" id="KW-0863">Zinc-finger</keyword>
<dbReference type="InterPro" id="IPR036875">
    <property type="entry name" value="Znf_CCHC_sf"/>
</dbReference>
<dbReference type="PROSITE" id="PS50158">
    <property type="entry name" value="ZF_CCHC"/>
    <property type="match status" value="1"/>
</dbReference>
<feature type="domain" description="CCHC-type" evidence="3">
    <location>
        <begin position="311"/>
        <end position="326"/>
    </location>
</feature>
<feature type="compositionally biased region" description="Pro residues" evidence="2">
    <location>
        <begin position="58"/>
        <end position="69"/>
    </location>
</feature>
<dbReference type="InterPro" id="IPR001878">
    <property type="entry name" value="Znf_CCHC"/>
</dbReference>
<reference evidence="4" key="2">
    <citation type="submission" date="2025-08" db="UniProtKB">
        <authorList>
            <consortium name="Ensembl"/>
        </authorList>
    </citation>
    <scope>IDENTIFICATION</scope>
</reference>
<evidence type="ECO:0000256" key="2">
    <source>
        <dbReference type="SAM" id="MobiDB-lite"/>
    </source>
</evidence>
<dbReference type="Gene3D" id="4.10.60.10">
    <property type="entry name" value="Zinc finger, CCHC-type"/>
    <property type="match status" value="1"/>
</dbReference>
<feature type="region of interest" description="Disordered" evidence="2">
    <location>
        <begin position="259"/>
        <end position="293"/>
    </location>
</feature>
<feature type="region of interest" description="Disordered" evidence="2">
    <location>
        <begin position="48"/>
        <end position="94"/>
    </location>
</feature>
<sequence length="334" mass="36267">MDSAGRDPAAQDPVAQALIAQGAALARHEQMLERLHNEMAALTQAVARLTPLESNPQPAVPAPQEPPPAAVAAVASAPSAPQPPSDGPLPTPEPFTGEWDKCAGFLAQCTLVFREQRRFHNNDGAKITFFVQLLRDRALKWAQVVLSSDPGISYADFLSKFHTVFNKGSGAEAAALRLLNFKQGKRSMSDYSIDFWILAEETGWGQEALRSALLNNVREEVKDELIMRDLPDSLTELMALCIKVDDRLRARRLPRHYSSQEAAGQLRAGSSSELSSSRQAESADGGEQPMQIGGSHLSAAERQRRITAGECLYCGHKGHVVASCPSRAKGRAHQ</sequence>
<dbReference type="GO" id="GO:0003676">
    <property type="term" value="F:nucleic acid binding"/>
    <property type="evidence" value="ECO:0007669"/>
    <property type="project" value="InterPro"/>
</dbReference>
<dbReference type="PANTHER" id="PTHR15503">
    <property type="entry name" value="LDOC1 RELATED"/>
    <property type="match status" value="1"/>
</dbReference>
<dbReference type="Pfam" id="PF03732">
    <property type="entry name" value="Retrotrans_gag"/>
    <property type="match status" value="1"/>
</dbReference>
<feature type="compositionally biased region" description="Pro residues" evidence="2">
    <location>
        <begin position="80"/>
        <end position="93"/>
    </location>
</feature>
<evidence type="ECO:0000256" key="1">
    <source>
        <dbReference type="PROSITE-ProRule" id="PRU00047"/>
    </source>
</evidence>
<dbReference type="SUPFAM" id="SSF57756">
    <property type="entry name" value="Retrovirus zinc finger-like domains"/>
    <property type="match status" value="1"/>
</dbReference>
<dbReference type="Ensembl" id="ENSOABT00000083150.1">
    <property type="protein sequence ID" value="ENSOABP00000070618.1"/>
    <property type="gene ID" value="ENSOABG00000027052.1"/>
</dbReference>
<accession>A0AAZ1XSR2</accession>
<dbReference type="GO" id="GO:0008270">
    <property type="term" value="F:zinc ion binding"/>
    <property type="evidence" value="ECO:0007669"/>
    <property type="project" value="UniProtKB-KW"/>
</dbReference>
<keyword evidence="5" id="KW-1185">Reference proteome</keyword>